<protein>
    <recommendedName>
        <fullName evidence="3">RiboL-PSP-HEPN domain-containing protein</fullName>
    </recommendedName>
</protein>
<organism evidence="1 2">
    <name type="scientific">Stieleria maiorica</name>
    <dbReference type="NCBI Taxonomy" id="2795974"/>
    <lineage>
        <taxon>Bacteria</taxon>
        <taxon>Pseudomonadati</taxon>
        <taxon>Planctomycetota</taxon>
        <taxon>Planctomycetia</taxon>
        <taxon>Pirellulales</taxon>
        <taxon>Pirellulaceae</taxon>
        <taxon>Stieleria</taxon>
    </lineage>
</organism>
<proteinExistence type="predicted"/>
<gene>
    <name evidence="1" type="ORF">Mal15_19420</name>
</gene>
<keyword evidence="2" id="KW-1185">Reference proteome</keyword>
<dbReference type="AlphaFoldDB" id="A0A5B9MCF1"/>
<dbReference type="EMBL" id="CP036264">
    <property type="protein sequence ID" value="QEF97896.1"/>
    <property type="molecule type" value="Genomic_DNA"/>
</dbReference>
<dbReference type="Proteomes" id="UP000321353">
    <property type="component" value="Chromosome"/>
</dbReference>
<dbReference type="RefSeq" id="WP_147867501.1">
    <property type="nucleotide sequence ID" value="NZ_CP036264.1"/>
</dbReference>
<evidence type="ECO:0000313" key="2">
    <source>
        <dbReference type="Proteomes" id="UP000321353"/>
    </source>
</evidence>
<name>A0A5B9MCF1_9BACT</name>
<accession>A0A5B9MCF1</accession>
<reference evidence="1 2" key="1">
    <citation type="submission" date="2019-02" db="EMBL/GenBank/DDBJ databases">
        <title>Planctomycetal bacteria perform biofilm scaping via a novel small molecule.</title>
        <authorList>
            <person name="Jeske O."/>
            <person name="Boedeker C."/>
            <person name="Wiegand S."/>
            <person name="Breitling P."/>
            <person name="Kallscheuer N."/>
            <person name="Jogler M."/>
            <person name="Rohde M."/>
            <person name="Petersen J."/>
            <person name="Medema M.H."/>
            <person name="Surup F."/>
            <person name="Jogler C."/>
        </authorList>
    </citation>
    <scope>NUCLEOTIDE SEQUENCE [LARGE SCALE GENOMIC DNA]</scope>
    <source>
        <strain evidence="1 2">Mal15</strain>
    </source>
</reference>
<evidence type="ECO:0008006" key="3">
    <source>
        <dbReference type="Google" id="ProtNLM"/>
    </source>
</evidence>
<dbReference type="KEGG" id="smam:Mal15_19420"/>
<evidence type="ECO:0000313" key="1">
    <source>
        <dbReference type="EMBL" id="QEF97896.1"/>
    </source>
</evidence>
<sequence length="166" mass="18888">MIVKAHIEKDLKRLNRLYTESLTGASSDVPIYYSKLAVLELAGWLEESFDLIAFRAMKGKVSPGKFQNLVDDAVKKNHGFNYDNNFLVMMAKLIGLTHCEKLDRHLDSDASLSILRSELNALQQQRRTAAHVNIARTTLAFDAPSVSLARMQKVYPILRGIYRWFC</sequence>